<evidence type="ECO:0000313" key="2">
    <source>
        <dbReference type="EMBL" id="QGU26969.1"/>
    </source>
</evidence>
<dbReference type="OrthoDB" id="9798430at2"/>
<dbReference type="Proteomes" id="UP000422989">
    <property type="component" value="Chromosome"/>
</dbReference>
<dbReference type="PANTHER" id="PTHR36503:SF1">
    <property type="entry name" value="BLR2520 PROTEIN"/>
    <property type="match status" value="1"/>
</dbReference>
<reference evidence="2 3" key="1">
    <citation type="submission" date="2018-09" db="EMBL/GenBank/DDBJ databases">
        <title>Whole genome sequencing of Microbacterium oryzae strain MB-10T.</title>
        <authorList>
            <person name="Das S.K."/>
        </authorList>
    </citation>
    <scope>NUCLEOTIDE SEQUENCE [LARGE SCALE GENOMIC DNA]</scope>
    <source>
        <strain evidence="2 3">MB-10</strain>
    </source>
</reference>
<protein>
    <submittedName>
        <fullName evidence="2">Glyoxalase</fullName>
    </submittedName>
</protein>
<dbReference type="Pfam" id="PF00903">
    <property type="entry name" value="Glyoxalase"/>
    <property type="match status" value="1"/>
</dbReference>
<dbReference type="EMBL" id="CP032550">
    <property type="protein sequence ID" value="QGU26969.1"/>
    <property type="molecule type" value="Genomic_DNA"/>
</dbReference>
<sequence length="136" mass="14638">MEQRVSLITLVVDDLAASRRFYADGLGWVPEVDVAGEVLMIRLGERLLLSLWDRAHAEAEIGPVTGGGTPPVTLAHNVREPAEVDAVLTLARAAGARAEAASWREWGGYSGYFADPDGFRWEVAVNPSPLGESLLP</sequence>
<accession>A0A6I6DZA0</accession>
<proteinExistence type="predicted"/>
<dbReference type="SUPFAM" id="SSF54593">
    <property type="entry name" value="Glyoxalase/Bleomycin resistance protein/Dihydroxybiphenyl dioxygenase"/>
    <property type="match status" value="1"/>
</dbReference>
<evidence type="ECO:0000259" key="1">
    <source>
        <dbReference type="PROSITE" id="PS51819"/>
    </source>
</evidence>
<name>A0A6I6DZA0_9MICO</name>
<dbReference type="PROSITE" id="PS51819">
    <property type="entry name" value="VOC"/>
    <property type="match status" value="1"/>
</dbReference>
<gene>
    <name evidence="2" type="ORF">D7D94_04280</name>
</gene>
<dbReference type="AlphaFoldDB" id="A0A6I6DZA0"/>
<keyword evidence="3" id="KW-1185">Reference proteome</keyword>
<feature type="domain" description="VOC" evidence="1">
    <location>
        <begin position="4"/>
        <end position="126"/>
    </location>
</feature>
<dbReference type="RefSeq" id="WP_156241462.1">
    <property type="nucleotide sequence ID" value="NZ_BAAAZL010000002.1"/>
</dbReference>
<dbReference type="KEGG" id="moj:D7D94_04280"/>
<organism evidence="2 3">
    <name type="scientific">Microbacterium oryzae</name>
    <dbReference type="NCBI Taxonomy" id="743009"/>
    <lineage>
        <taxon>Bacteria</taxon>
        <taxon>Bacillati</taxon>
        <taxon>Actinomycetota</taxon>
        <taxon>Actinomycetes</taxon>
        <taxon>Micrococcales</taxon>
        <taxon>Microbacteriaceae</taxon>
        <taxon>Microbacterium</taxon>
    </lineage>
</organism>
<dbReference type="InterPro" id="IPR037523">
    <property type="entry name" value="VOC_core"/>
</dbReference>
<evidence type="ECO:0000313" key="3">
    <source>
        <dbReference type="Proteomes" id="UP000422989"/>
    </source>
</evidence>
<dbReference type="InterPro" id="IPR004360">
    <property type="entry name" value="Glyas_Fos-R_dOase_dom"/>
</dbReference>
<dbReference type="Gene3D" id="3.10.180.10">
    <property type="entry name" value="2,3-Dihydroxybiphenyl 1,2-Dioxygenase, domain 1"/>
    <property type="match status" value="1"/>
</dbReference>
<dbReference type="InterPro" id="IPR029068">
    <property type="entry name" value="Glyas_Bleomycin-R_OHBP_Dase"/>
</dbReference>
<dbReference type="PANTHER" id="PTHR36503">
    <property type="entry name" value="BLR2520 PROTEIN"/>
    <property type="match status" value="1"/>
</dbReference>